<name>A0AAD6GFM8_9EURO</name>
<accession>A0AAD6GFM8</accession>
<dbReference type="EMBL" id="JAQIZZ010000006">
    <property type="protein sequence ID" value="KAJ5538886.1"/>
    <property type="molecule type" value="Genomic_DNA"/>
</dbReference>
<organism evidence="2 3">
    <name type="scientific">Penicillium frequentans</name>
    <dbReference type="NCBI Taxonomy" id="3151616"/>
    <lineage>
        <taxon>Eukaryota</taxon>
        <taxon>Fungi</taxon>
        <taxon>Dikarya</taxon>
        <taxon>Ascomycota</taxon>
        <taxon>Pezizomycotina</taxon>
        <taxon>Eurotiomycetes</taxon>
        <taxon>Eurotiomycetidae</taxon>
        <taxon>Eurotiales</taxon>
        <taxon>Aspergillaceae</taxon>
        <taxon>Penicillium</taxon>
    </lineage>
</organism>
<comment type="caution">
    <text evidence="2">The sequence shown here is derived from an EMBL/GenBank/DDBJ whole genome shotgun (WGS) entry which is preliminary data.</text>
</comment>
<proteinExistence type="predicted"/>
<evidence type="ECO:0000313" key="3">
    <source>
        <dbReference type="Proteomes" id="UP001220324"/>
    </source>
</evidence>
<sequence length="216" mass="24802">MRYFIEELSPWFDHCDDRRHFQLEVPRRAQYCSTLKLAIFAVAARHLDRLPKYKTSHGIVYCGQSLPDLKKSSALEYMLKCIPDLIRFPEIQDPDHQANIMAATVILRQYEEMDEEMDEGDIDRDYHTDGRVNFLAITKTIIDSMIASPLDQSLANAAYWITVRQEIYYALTRETVPHLQFDWQPNHPNPVANNVILFAGGGRSMAVGQANTRGLG</sequence>
<reference evidence="2 3" key="1">
    <citation type="journal article" date="2023" name="IMA Fungus">
        <title>Comparative genomic study of the Penicillium genus elucidates a diverse pangenome and 15 lateral gene transfer events.</title>
        <authorList>
            <person name="Petersen C."/>
            <person name="Sorensen T."/>
            <person name="Nielsen M.R."/>
            <person name="Sondergaard T.E."/>
            <person name="Sorensen J.L."/>
            <person name="Fitzpatrick D.A."/>
            <person name="Frisvad J.C."/>
            <person name="Nielsen K.L."/>
        </authorList>
    </citation>
    <scope>NUCLEOTIDE SEQUENCE [LARGE SCALE GENOMIC DNA]</scope>
    <source>
        <strain evidence="2 3">IBT 35679</strain>
    </source>
</reference>
<dbReference type="PANTHER" id="PTHR37534">
    <property type="entry name" value="TRANSCRIPTIONAL ACTIVATOR PROTEIN UGA3"/>
    <property type="match status" value="1"/>
</dbReference>
<evidence type="ECO:0000256" key="1">
    <source>
        <dbReference type="ARBA" id="ARBA00023242"/>
    </source>
</evidence>
<dbReference type="PANTHER" id="PTHR37534:SF2">
    <property type="entry name" value="N-ACETYLTRANSFERASE DOMAIN-CONTAINING PROTEIN"/>
    <property type="match status" value="1"/>
</dbReference>
<dbReference type="GO" id="GO:0003700">
    <property type="term" value="F:DNA-binding transcription factor activity"/>
    <property type="evidence" value="ECO:0007669"/>
    <property type="project" value="TreeGrafter"/>
</dbReference>
<evidence type="ECO:0000313" key="2">
    <source>
        <dbReference type="EMBL" id="KAJ5538886.1"/>
    </source>
</evidence>
<protein>
    <submittedName>
        <fullName evidence="2">Uncharacterized protein</fullName>
    </submittedName>
</protein>
<gene>
    <name evidence="2" type="ORF">N7494_008365</name>
</gene>
<dbReference type="GO" id="GO:0045944">
    <property type="term" value="P:positive regulation of transcription by RNA polymerase II"/>
    <property type="evidence" value="ECO:0007669"/>
    <property type="project" value="TreeGrafter"/>
</dbReference>
<keyword evidence="3" id="KW-1185">Reference proteome</keyword>
<dbReference type="GO" id="GO:0000976">
    <property type="term" value="F:transcription cis-regulatory region binding"/>
    <property type="evidence" value="ECO:0007669"/>
    <property type="project" value="TreeGrafter"/>
</dbReference>
<dbReference type="Proteomes" id="UP001220324">
    <property type="component" value="Unassembled WGS sequence"/>
</dbReference>
<dbReference type="GO" id="GO:0005634">
    <property type="term" value="C:nucleus"/>
    <property type="evidence" value="ECO:0007669"/>
    <property type="project" value="TreeGrafter"/>
</dbReference>
<keyword evidence="1" id="KW-0539">Nucleus</keyword>
<dbReference type="AlphaFoldDB" id="A0AAD6GFM8"/>